<name>A0ABN1H108_9CAUL</name>
<reference evidence="1 2" key="1">
    <citation type="journal article" date="2019" name="Int. J. Syst. Evol. Microbiol.">
        <title>The Global Catalogue of Microorganisms (GCM) 10K type strain sequencing project: providing services to taxonomists for standard genome sequencing and annotation.</title>
        <authorList>
            <consortium name="The Broad Institute Genomics Platform"/>
            <consortium name="The Broad Institute Genome Sequencing Center for Infectious Disease"/>
            <person name="Wu L."/>
            <person name="Ma J."/>
        </authorList>
    </citation>
    <scope>NUCLEOTIDE SEQUENCE [LARGE SCALE GENOMIC DNA]</scope>
    <source>
        <strain evidence="1 2">JCM 12928</strain>
    </source>
</reference>
<dbReference type="Proteomes" id="UP001501352">
    <property type="component" value="Unassembled WGS sequence"/>
</dbReference>
<comment type="caution">
    <text evidence="1">The sequence shown here is derived from an EMBL/GenBank/DDBJ whole genome shotgun (WGS) entry which is preliminary data.</text>
</comment>
<evidence type="ECO:0000313" key="2">
    <source>
        <dbReference type="Proteomes" id="UP001501352"/>
    </source>
</evidence>
<sequence length="92" mass="10082">MTFFPDFLDPQPLPDGRQWTAAFDSHDPREDDLYYVVRLRTDGAPGAPFIVRVWLGPQPDFSAPGLRDALTVELAAVAATGATNTAYTGRMV</sequence>
<accession>A0ABN1H108</accession>
<dbReference type="RefSeq" id="WP_343793945.1">
    <property type="nucleotide sequence ID" value="NZ_BAAAGA010000005.1"/>
</dbReference>
<evidence type="ECO:0000313" key="1">
    <source>
        <dbReference type="EMBL" id="GAA0625920.1"/>
    </source>
</evidence>
<keyword evidence="2" id="KW-1185">Reference proteome</keyword>
<organism evidence="1 2">
    <name type="scientific">Brevundimonas kwangchunensis</name>
    <dbReference type="NCBI Taxonomy" id="322163"/>
    <lineage>
        <taxon>Bacteria</taxon>
        <taxon>Pseudomonadati</taxon>
        <taxon>Pseudomonadota</taxon>
        <taxon>Alphaproteobacteria</taxon>
        <taxon>Caulobacterales</taxon>
        <taxon>Caulobacteraceae</taxon>
        <taxon>Brevundimonas</taxon>
    </lineage>
</organism>
<protein>
    <submittedName>
        <fullName evidence="1">Uncharacterized protein</fullName>
    </submittedName>
</protein>
<proteinExistence type="predicted"/>
<dbReference type="EMBL" id="BAAAGA010000005">
    <property type="protein sequence ID" value="GAA0625920.1"/>
    <property type="molecule type" value="Genomic_DNA"/>
</dbReference>
<gene>
    <name evidence="1" type="ORF">GCM10009422_23300</name>
</gene>